<dbReference type="Gene3D" id="3.40.250.10">
    <property type="entry name" value="Rhodanese-like domain"/>
    <property type="match status" value="1"/>
</dbReference>
<dbReference type="InterPro" id="IPR052367">
    <property type="entry name" value="Thiosulfate_ST/Rhodanese-like"/>
</dbReference>
<dbReference type="RefSeq" id="WP_386457232.1">
    <property type="nucleotide sequence ID" value="NZ_JBHSUW010000001.1"/>
</dbReference>
<dbReference type="PROSITE" id="PS50206">
    <property type="entry name" value="RHODANESE_3"/>
    <property type="match status" value="1"/>
</dbReference>
<keyword evidence="2" id="KW-0812">Transmembrane</keyword>
<feature type="transmembrane region" description="Helical" evidence="2">
    <location>
        <begin position="165"/>
        <end position="189"/>
    </location>
</feature>
<sequence>MLPRGCARTGRTTTRKVLPHDHPHHPDRPRPAQAAARLDAFTVVDVRSPGEYAGGHLPGAHNVPLDRFDEAADALTAAASRRPLLLVCASGNRSAQGLARLTARGVEASHLDGGTGAWAAQGHPVERPAGARTPWPMDRQVRFAAGSLVALGFLAGRAWRPAHWLSGAVGAGLVFSGVTGTCGMAAVLARLPHNRAAGDAVPFEETLTRLAG</sequence>
<dbReference type="InterPro" id="IPR001307">
    <property type="entry name" value="Thiosulphate_STrfase_CS"/>
</dbReference>
<evidence type="ECO:0000259" key="3">
    <source>
        <dbReference type="PROSITE" id="PS50206"/>
    </source>
</evidence>
<gene>
    <name evidence="4" type="ORF">ACFQFF_34015</name>
</gene>
<keyword evidence="2" id="KW-0472">Membrane</keyword>
<dbReference type="Pfam" id="PF00581">
    <property type="entry name" value="Rhodanese"/>
    <property type="match status" value="1"/>
</dbReference>
<dbReference type="PROSITE" id="PS00380">
    <property type="entry name" value="RHODANESE_1"/>
    <property type="match status" value="1"/>
</dbReference>
<dbReference type="EMBL" id="JBHSUW010000001">
    <property type="protein sequence ID" value="MFC6506334.1"/>
    <property type="molecule type" value="Genomic_DNA"/>
</dbReference>
<dbReference type="InterPro" id="IPR036873">
    <property type="entry name" value="Rhodanese-like_dom_sf"/>
</dbReference>
<dbReference type="InterPro" id="IPR001763">
    <property type="entry name" value="Rhodanese-like_dom"/>
</dbReference>
<keyword evidence="2" id="KW-1133">Transmembrane helix</keyword>
<proteinExistence type="predicted"/>
<dbReference type="Gene3D" id="6.10.140.1340">
    <property type="match status" value="1"/>
</dbReference>
<evidence type="ECO:0000256" key="2">
    <source>
        <dbReference type="SAM" id="Phobius"/>
    </source>
</evidence>
<feature type="transmembrane region" description="Helical" evidence="2">
    <location>
        <begin position="141"/>
        <end position="159"/>
    </location>
</feature>
<comment type="caution">
    <text evidence="4">The sequence shown here is derived from an EMBL/GenBank/DDBJ whole genome shotgun (WGS) entry which is preliminary data.</text>
</comment>
<feature type="compositionally biased region" description="Low complexity" evidence="1">
    <location>
        <begin position="1"/>
        <end position="12"/>
    </location>
</feature>
<evidence type="ECO:0000313" key="4">
    <source>
        <dbReference type="EMBL" id="MFC6506334.1"/>
    </source>
</evidence>
<name>A0ABW1Y6Y0_STRPL</name>
<evidence type="ECO:0000313" key="5">
    <source>
        <dbReference type="Proteomes" id="UP001596321"/>
    </source>
</evidence>
<dbReference type="CDD" id="cd00158">
    <property type="entry name" value="RHOD"/>
    <property type="match status" value="1"/>
</dbReference>
<dbReference type="PANTHER" id="PTHR45431">
    <property type="entry name" value="RHODANESE-LIKE DOMAIN-CONTAINING PROTEIN 15, CHLOROPLASTIC"/>
    <property type="match status" value="1"/>
</dbReference>
<organism evidence="4 5">
    <name type="scientific">Streptomyces plicatus</name>
    <dbReference type="NCBI Taxonomy" id="1922"/>
    <lineage>
        <taxon>Bacteria</taxon>
        <taxon>Bacillati</taxon>
        <taxon>Actinomycetota</taxon>
        <taxon>Actinomycetes</taxon>
        <taxon>Kitasatosporales</taxon>
        <taxon>Streptomycetaceae</taxon>
        <taxon>Streptomyces</taxon>
        <taxon>Streptomyces rochei group</taxon>
    </lineage>
</organism>
<feature type="compositionally biased region" description="Basic and acidic residues" evidence="1">
    <location>
        <begin position="18"/>
        <end position="30"/>
    </location>
</feature>
<dbReference type="Proteomes" id="UP001596321">
    <property type="component" value="Unassembled WGS sequence"/>
</dbReference>
<dbReference type="SUPFAM" id="SSF52821">
    <property type="entry name" value="Rhodanese/Cell cycle control phosphatase"/>
    <property type="match status" value="1"/>
</dbReference>
<dbReference type="SMART" id="SM00450">
    <property type="entry name" value="RHOD"/>
    <property type="match status" value="1"/>
</dbReference>
<reference evidence="5" key="1">
    <citation type="journal article" date="2019" name="Int. J. Syst. Evol. Microbiol.">
        <title>The Global Catalogue of Microorganisms (GCM) 10K type strain sequencing project: providing services to taxonomists for standard genome sequencing and annotation.</title>
        <authorList>
            <consortium name="The Broad Institute Genomics Platform"/>
            <consortium name="The Broad Institute Genome Sequencing Center for Infectious Disease"/>
            <person name="Wu L."/>
            <person name="Ma J."/>
        </authorList>
    </citation>
    <scope>NUCLEOTIDE SEQUENCE [LARGE SCALE GENOMIC DNA]</scope>
    <source>
        <strain evidence="5">JCM 4504</strain>
    </source>
</reference>
<dbReference type="Pfam" id="PF11127">
    <property type="entry name" value="YgaP-like_TM"/>
    <property type="match status" value="1"/>
</dbReference>
<accession>A0ABW1Y6Y0</accession>
<feature type="domain" description="Rhodanese" evidence="3">
    <location>
        <begin position="37"/>
        <end position="127"/>
    </location>
</feature>
<feature type="region of interest" description="Disordered" evidence="1">
    <location>
        <begin position="1"/>
        <end position="32"/>
    </location>
</feature>
<protein>
    <submittedName>
        <fullName evidence="4">Rhodanese-like domain-containing protein</fullName>
    </submittedName>
</protein>
<evidence type="ECO:0000256" key="1">
    <source>
        <dbReference type="SAM" id="MobiDB-lite"/>
    </source>
</evidence>
<dbReference type="InterPro" id="IPR021309">
    <property type="entry name" value="YgaP-like_TM"/>
</dbReference>
<keyword evidence="5" id="KW-1185">Reference proteome</keyword>
<dbReference type="PANTHER" id="PTHR45431:SF3">
    <property type="entry name" value="RHODANESE-LIKE DOMAIN-CONTAINING PROTEIN 15, CHLOROPLASTIC"/>
    <property type="match status" value="1"/>
</dbReference>